<feature type="transmembrane region" description="Helical" evidence="1">
    <location>
        <begin position="14"/>
        <end position="33"/>
    </location>
</feature>
<organism evidence="2 3">
    <name type="scientific">Thalassococcus halodurans</name>
    <dbReference type="NCBI Taxonomy" id="373675"/>
    <lineage>
        <taxon>Bacteria</taxon>
        <taxon>Pseudomonadati</taxon>
        <taxon>Pseudomonadota</taxon>
        <taxon>Alphaproteobacteria</taxon>
        <taxon>Rhodobacterales</taxon>
        <taxon>Roseobacteraceae</taxon>
        <taxon>Thalassococcus</taxon>
    </lineage>
</organism>
<evidence type="ECO:0000313" key="3">
    <source>
        <dbReference type="Proteomes" id="UP000236752"/>
    </source>
</evidence>
<protein>
    <submittedName>
        <fullName evidence="2">Uncharacterized protein</fullName>
    </submittedName>
</protein>
<sequence length="116" mass="12905">MKKHHKPYSAKKTILFGLAIAAFFTAVSVFFLIMQARNSFHRLAGQITMVAEDSLDIRDVRGITTHLIVPPDAILLDLDSLSDLSVGQHVMTRGEFIGEKLFEVDGLRVIQGPELK</sequence>
<dbReference type="EMBL" id="FNUZ01000002">
    <property type="protein sequence ID" value="SEF86973.1"/>
    <property type="molecule type" value="Genomic_DNA"/>
</dbReference>
<keyword evidence="1" id="KW-1133">Transmembrane helix</keyword>
<gene>
    <name evidence="2" type="ORF">SAMN04488045_1058</name>
</gene>
<dbReference type="Proteomes" id="UP000236752">
    <property type="component" value="Unassembled WGS sequence"/>
</dbReference>
<reference evidence="2 3" key="1">
    <citation type="submission" date="2016-10" db="EMBL/GenBank/DDBJ databases">
        <authorList>
            <person name="de Groot N.N."/>
        </authorList>
    </citation>
    <scope>NUCLEOTIDE SEQUENCE [LARGE SCALE GENOMIC DNA]</scope>
    <source>
        <strain evidence="2 3">DSM 26915</strain>
    </source>
</reference>
<accession>A0A1H5VIC9</accession>
<keyword evidence="3" id="KW-1185">Reference proteome</keyword>
<evidence type="ECO:0000256" key="1">
    <source>
        <dbReference type="SAM" id="Phobius"/>
    </source>
</evidence>
<dbReference type="RefSeq" id="WP_103909452.1">
    <property type="nucleotide sequence ID" value="NZ_FNUZ01000002.1"/>
</dbReference>
<proteinExistence type="predicted"/>
<keyword evidence="1" id="KW-0812">Transmembrane</keyword>
<name>A0A1H5VIC9_9RHOB</name>
<evidence type="ECO:0000313" key="2">
    <source>
        <dbReference type="EMBL" id="SEF86973.1"/>
    </source>
</evidence>
<keyword evidence="1" id="KW-0472">Membrane</keyword>
<dbReference type="AlphaFoldDB" id="A0A1H5VIC9"/>